<dbReference type="EMBL" id="PDCK01000043">
    <property type="protein sequence ID" value="PRQ30274.1"/>
    <property type="molecule type" value="Genomic_DNA"/>
</dbReference>
<accession>A0A2P6Q7Y4</accession>
<reference evidence="1 2" key="1">
    <citation type="journal article" date="2018" name="Nat. Genet.">
        <title>The Rosa genome provides new insights in the design of modern roses.</title>
        <authorList>
            <person name="Bendahmane M."/>
        </authorList>
    </citation>
    <scope>NUCLEOTIDE SEQUENCE [LARGE SCALE GENOMIC DNA]</scope>
    <source>
        <strain evidence="2">cv. Old Blush</strain>
    </source>
</reference>
<dbReference type="Proteomes" id="UP000238479">
    <property type="component" value="Chromosome 5"/>
</dbReference>
<evidence type="ECO:0000313" key="2">
    <source>
        <dbReference type="Proteomes" id="UP000238479"/>
    </source>
</evidence>
<dbReference type="AlphaFoldDB" id="A0A2P6Q7Y4"/>
<evidence type="ECO:0000313" key="1">
    <source>
        <dbReference type="EMBL" id="PRQ30274.1"/>
    </source>
</evidence>
<dbReference type="Gramene" id="PRQ30274">
    <property type="protein sequence ID" value="PRQ30274"/>
    <property type="gene ID" value="RchiOBHm_Chr5g0022831"/>
</dbReference>
<organism evidence="1 2">
    <name type="scientific">Rosa chinensis</name>
    <name type="common">China rose</name>
    <dbReference type="NCBI Taxonomy" id="74649"/>
    <lineage>
        <taxon>Eukaryota</taxon>
        <taxon>Viridiplantae</taxon>
        <taxon>Streptophyta</taxon>
        <taxon>Embryophyta</taxon>
        <taxon>Tracheophyta</taxon>
        <taxon>Spermatophyta</taxon>
        <taxon>Magnoliopsida</taxon>
        <taxon>eudicotyledons</taxon>
        <taxon>Gunneridae</taxon>
        <taxon>Pentapetalae</taxon>
        <taxon>rosids</taxon>
        <taxon>fabids</taxon>
        <taxon>Rosales</taxon>
        <taxon>Rosaceae</taxon>
        <taxon>Rosoideae</taxon>
        <taxon>Rosoideae incertae sedis</taxon>
        <taxon>Rosa</taxon>
    </lineage>
</organism>
<name>A0A2P6Q7Y4_ROSCH</name>
<keyword evidence="2" id="KW-1185">Reference proteome</keyword>
<protein>
    <submittedName>
        <fullName evidence="1">Uncharacterized protein</fullName>
    </submittedName>
</protein>
<gene>
    <name evidence="1" type="ORF">RchiOBHm_Chr5g0022831</name>
</gene>
<sequence length="88" mass="9497">MRCSRGAVQGGEMAGCYFGYVECIWKNVFASTIAANQLYLKVEPPPTANGRKFGGNPVVAVFYLEDKFAHGAPGVPSRPQTPAANRDF</sequence>
<comment type="caution">
    <text evidence="1">The sequence shown here is derived from an EMBL/GenBank/DDBJ whole genome shotgun (WGS) entry which is preliminary data.</text>
</comment>
<proteinExistence type="predicted"/>